<reference evidence="4" key="1">
    <citation type="submission" date="2016-10" db="EMBL/GenBank/DDBJ databases">
        <authorList>
            <person name="Varghese N."/>
            <person name="Submissions S."/>
        </authorList>
    </citation>
    <scope>NUCLEOTIDE SEQUENCE [LARGE SCALE GENOMIC DNA]</scope>
    <source>
        <strain evidence="4">DSM 45962</strain>
    </source>
</reference>
<evidence type="ECO:0000256" key="2">
    <source>
        <dbReference type="SAM" id="SignalP"/>
    </source>
</evidence>
<dbReference type="AlphaFoldDB" id="A0A1I1U774"/>
<keyword evidence="2" id="KW-0732">Signal</keyword>
<evidence type="ECO:0000313" key="3">
    <source>
        <dbReference type="EMBL" id="SFD63760.1"/>
    </source>
</evidence>
<dbReference type="STRING" id="1225127.SAMN05661030_3839"/>
<organism evidence="3 4">
    <name type="scientific">Klenkia taihuensis</name>
    <dbReference type="NCBI Taxonomy" id="1225127"/>
    <lineage>
        <taxon>Bacteria</taxon>
        <taxon>Bacillati</taxon>
        <taxon>Actinomycetota</taxon>
        <taxon>Actinomycetes</taxon>
        <taxon>Geodermatophilales</taxon>
        <taxon>Geodermatophilaceae</taxon>
        <taxon>Klenkia</taxon>
    </lineage>
</organism>
<dbReference type="OrthoDB" id="60524at2"/>
<evidence type="ECO:0000313" key="4">
    <source>
        <dbReference type="Proteomes" id="UP000199022"/>
    </source>
</evidence>
<gene>
    <name evidence="3" type="ORF">SAMN05661030_3839</name>
</gene>
<dbReference type="InterPro" id="IPR015943">
    <property type="entry name" value="WD40/YVTN_repeat-like_dom_sf"/>
</dbReference>
<dbReference type="Gene3D" id="2.130.10.10">
    <property type="entry name" value="YVTN repeat-like/Quinoprotein amine dehydrogenase"/>
    <property type="match status" value="1"/>
</dbReference>
<feature type="region of interest" description="Disordered" evidence="1">
    <location>
        <begin position="27"/>
        <end position="47"/>
    </location>
</feature>
<dbReference type="Proteomes" id="UP000199022">
    <property type="component" value="Unassembled WGS sequence"/>
</dbReference>
<proteinExistence type="predicted"/>
<dbReference type="EMBL" id="FOMD01000005">
    <property type="protein sequence ID" value="SFD63760.1"/>
    <property type="molecule type" value="Genomic_DNA"/>
</dbReference>
<evidence type="ECO:0000256" key="1">
    <source>
        <dbReference type="SAM" id="MobiDB-lite"/>
    </source>
</evidence>
<feature type="chain" id="PRO_5011704296" description="ABC transporter" evidence="2">
    <location>
        <begin position="30"/>
        <end position="404"/>
    </location>
</feature>
<dbReference type="PROSITE" id="PS51257">
    <property type="entry name" value="PROKAR_LIPOPROTEIN"/>
    <property type="match status" value="1"/>
</dbReference>
<dbReference type="SUPFAM" id="SSF101898">
    <property type="entry name" value="NHL repeat"/>
    <property type="match status" value="1"/>
</dbReference>
<name>A0A1I1U774_9ACTN</name>
<evidence type="ECO:0008006" key="5">
    <source>
        <dbReference type="Google" id="ProtNLM"/>
    </source>
</evidence>
<dbReference type="RefSeq" id="WP_091563418.1">
    <property type="nucleotide sequence ID" value="NZ_BNAC01000001.1"/>
</dbReference>
<accession>A0A1I1U774</accession>
<keyword evidence="4" id="KW-1185">Reference proteome</keyword>
<sequence length="404" mass="41409">MPHPPRARRPRWCLGATAALALTACGAGPASPSADGPPPATPHGYVAGAEELPEPQLQLAYTDAGGSAHALDLLTGETAELGQLGPVDTMATDGRFLFTTSTGTGELTVVDTGTWTVDHGDHVHYYRAPARVVGSMTWSGDVEAASSDTLTALFSPTSGTGVVLDRAALGRGELTELATVESEPHQGALVPLGNDVVATDGTSVRGLDADGRPLPDAEAPCADPRGGHATRVGVVVSCADGAVLVTEADGGVELEQIPYPTPVAEAERASGLDNRPGRPSVAAPAGTRGVWLLDTRARSWQLVPTPTPWVTAVAADDEADRVVGVDTTGQVVVLEPGTGAVTGTGPLLPVDRLTEVDVHVDADRTYVNVPGSTDLLEVDHADGARVARTFSAEVVPAHLAETGR</sequence>
<protein>
    <recommendedName>
        <fullName evidence="5">ABC transporter</fullName>
    </recommendedName>
</protein>
<feature type="signal peptide" evidence="2">
    <location>
        <begin position="1"/>
        <end position="29"/>
    </location>
</feature>